<evidence type="ECO:0000256" key="5">
    <source>
        <dbReference type="ARBA" id="ARBA00022989"/>
    </source>
</evidence>
<organism evidence="8 9">
    <name type="scientific">Hymenobacter glaciei</name>
    <dbReference type="NCBI Taxonomy" id="877209"/>
    <lineage>
        <taxon>Bacteria</taxon>
        <taxon>Pseudomonadati</taxon>
        <taxon>Bacteroidota</taxon>
        <taxon>Cytophagia</taxon>
        <taxon>Cytophagales</taxon>
        <taxon>Hymenobacteraceae</taxon>
        <taxon>Hymenobacter</taxon>
    </lineage>
</organism>
<feature type="transmembrane region" description="Helical" evidence="7">
    <location>
        <begin position="6"/>
        <end position="29"/>
    </location>
</feature>
<dbReference type="PANTHER" id="PTHR30250:SF10">
    <property type="entry name" value="LIPOPOLYSACCHARIDE BIOSYNTHESIS PROTEIN WZXC"/>
    <property type="match status" value="1"/>
</dbReference>
<evidence type="ECO:0000256" key="4">
    <source>
        <dbReference type="ARBA" id="ARBA00022692"/>
    </source>
</evidence>
<keyword evidence="9" id="KW-1185">Reference proteome</keyword>
<feature type="transmembrane region" description="Helical" evidence="7">
    <location>
        <begin position="160"/>
        <end position="180"/>
    </location>
</feature>
<reference evidence="9" key="1">
    <citation type="journal article" date="2019" name="Int. J. Syst. Evol. Microbiol.">
        <title>The Global Catalogue of Microorganisms (GCM) 10K type strain sequencing project: providing services to taxonomists for standard genome sequencing and annotation.</title>
        <authorList>
            <consortium name="The Broad Institute Genomics Platform"/>
            <consortium name="The Broad Institute Genome Sequencing Center for Infectious Disease"/>
            <person name="Wu L."/>
            <person name="Ma J."/>
        </authorList>
    </citation>
    <scope>NUCLEOTIDE SEQUENCE [LARGE SCALE GENOMIC DNA]</scope>
    <source>
        <strain evidence="9">JCM 17225</strain>
    </source>
</reference>
<name>A0ABP7UH50_9BACT</name>
<feature type="transmembrane region" description="Helical" evidence="7">
    <location>
        <begin position="409"/>
        <end position="429"/>
    </location>
</feature>
<evidence type="ECO:0000313" key="8">
    <source>
        <dbReference type="EMBL" id="GAA4043135.1"/>
    </source>
</evidence>
<dbReference type="Proteomes" id="UP001501469">
    <property type="component" value="Unassembled WGS sequence"/>
</dbReference>
<dbReference type="PANTHER" id="PTHR30250">
    <property type="entry name" value="PST FAMILY PREDICTED COLANIC ACID TRANSPORTER"/>
    <property type="match status" value="1"/>
</dbReference>
<comment type="caution">
    <text evidence="8">The sequence shown here is derived from an EMBL/GenBank/DDBJ whole genome shotgun (WGS) entry which is preliminary data.</text>
</comment>
<keyword evidence="6 7" id="KW-0472">Membrane</keyword>
<protein>
    <recommendedName>
        <fullName evidence="10">Polysaccharide biosynthesis protein C-terminal domain-containing protein</fullName>
    </recommendedName>
</protein>
<comment type="similarity">
    <text evidence="2">Belongs to the polysaccharide synthase family.</text>
</comment>
<evidence type="ECO:0000256" key="6">
    <source>
        <dbReference type="ARBA" id="ARBA00023136"/>
    </source>
</evidence>
<feature type="transmembrane region" description="Helical" evidence="7">
    <location>
        <begin position="345"/>
        <end position="364"/>
    </location>
</feature>
<feature type="transmembrane region" description="Helical" evidence="7">
    <location>
        <begin position="467"/>
        <end position="491"/>
    </location>
</feature>
<keyword evidence="5 7" id="KW-1133">Transmembrane helix</keyword>
<evidence type="ECO:0000256" key="2">
    <source>
        <dbReference type="ARBA" id="ARBA00007430"/>
    </source>
</evidence>
<feature type="transmembrane region" description="Helical" evidence="7">
    <location>
        <begin position="117"/>
        <end position="140"/>
    </location>
</feature>
<comment type="subcellular location">
    <subcellularLocation>
        <location evidence="1">Cell membrane</location>
        <topology evidence="1">Multi-pass membrane protein</topology>
    </subcellularLocation>
</comment>
<dbReference type="InterPro" id="IPR050833">
    <property type="entry name" value="Poly_Biosynth_Transport"/>
</dbReference>
<feature type="transmembrane region" description="Helical" evidence="7">
    <location>
        <begin position="289"/>
        <end position="312"/>
    </location>
</feature>
<evidence type="ECO:0008006" key="10">
    <source>
        <dbReference type="Google" id="ProtNLM"/>
    </source>
</evidence>
<keyword evidence="3" id="KW-1003">Cell membrane</keyword>
<evidence type="ECO:0000256" key="1">
    <source>
        <dbReference type="ARBA" id="ARBA00004651"/>
    </source>
</evidence>
<dbReference type="EMBL" id="BAABDK010000025">
    <property type="protein sequence ID" value="GAA4043135.1"/>
    <property type="molecule type" value="Genomic_DNA"/>
</dbReference>
<evidence type="ECO:0000256" key="3">
    <source>
        <dbReference type="ARBA" id="ARBA00022475"/>
    </source>
</evidence>
<evidence type="ECO:0000256" key="7">
    <source>
        <dbReference type="SAM" id="Phobius"/>
    </source>
</evidence>
<feature type="transmembrane region" description="Helical" evidence="7">
    <location>
        <begin position="435"/>
        <end position="455"/>
    </location>
</feature>
<proteinExistence type="inferred from homology"/>
<feature type="transmembrane region" description="Helical" evidence="7">
    <location>
        <begin position="263"/>
        <end position="283"/>
    </location>
</feature>
<dbReference type="Pfam" id="PF13440">
    <property type="entry name" value="Polysacc_synt_3"/>
    <property type="match status" value="1"/>
</dbReference>
<feature type="transmembrane region" description="Helical" evidence="7">
    <location>
        <begin position="83"/>
        <end position="110"/>
    </location>
</feature>
<keyword evidence="4 7" id="KW-0812">Transmembrane</keyword>
<accession>A0ABP7UH50</accession>
<feature type="transmembrane region" description="Helical" evidence="7">
    <location>
        <begin position="384"/>
        <end position="402"/>
    </location>
</feature>
<evidence type="ECO:0000313" key="9">
    <source>
        <dbReference type="Proteomes" id="UP001501469"/>
    </source>
</evidence>
<gene>
    <name evidence="8" type="ORF">GCM10022409_31400</name>
</gene>
<sequence>MRFWTVVVAGLAANGPSPYMGPAMLLVLFQRLQQFAQANLAALRQKGSFAQNLAVTFSGSAAVTAIGLLLTPVMSRIYPPESYGGFAVFSSLVNNVALASTLTYTWAIVLPKNEKRFLALVQLSILLTLGTLVLLVAGVALLGEPLERWLHAEALHPWRYAIPVVATLFNLNTSLNNWYLRRKEFRKRAGIEVATSLVGRGITIGYGLQFQGALGGLIIGELFNKVTAFISLLRGGLHREMGALYRTFSWARIRSVACEYRDYPLYVLPANYLGVVAAQLPIFMLTSGFGATMVGLYSFSVSLMELPVALLGNSLAPVFQQKAVETHHEHPERLADLCLQLYTKLFYLGLLPFGIVTVFGDWLFKFAFGARWEMAGLFTSYLGYYYVFRLTGIALSPVLALLKRQRVALLSTGALLAVRFAGLAVGVYLHDVRLAMLLFGLGSVAVALLSDLYLLKLLGVGVAKVALRTVGLMAATLLLLKLLRLGLAALLGW</sequence>
<feature type="transmembrane region" description="Helical" evidence="7">
    <location>
        <begin position="49"/>
        <end position="71"/>
    </location>
</feature>